<accession>A0ABD6VLC3</accession>
<comment type="caution">
    <text evidence="1">The sequence shown here is derived from an EMBL/GenBank/DDBJ whole genome shotgun (WGS) entry which is preliminary data.</text>
</comment>
<reference evidence="1 2" key="1">
    <citation type="submission" date="2017-01" db="EMBL/GenBank/DDBJ databases">
        <title>Comparative Genomics of 38 Pectobacterium strains comprising three species revealed the characteristics of Pectobacterium carotovorum.</title>
        <authorList>
            <person name="Xie H."/>
            <person name="Ma Y."/>
            <person name="Li X."/>
        </authorList>
    </citation>
    <scope>NUCLEOTIDE SEQUENCE [LARGE SCALE GENOMIC DNA]</scope>
    <source>
        <strain evidence="1 2">Q142</strain>
    </source>
</reference>
<dbReference type="EMBL" id="MTAO01000023">
    <property type="protein sequence ID" value="POE23252.1"/>
    <property type="molecule type" value="Genomic_DNA"/>
</dbReference>
<dbReference type="Proteomes" id="UP000237274">
    <property type="component" value="Unassembled WGS sequence"/>
</dbReference>
<evidence type="ECO:0000313" key="1">
    <source>
        <dbReference type="EMBL" id="POE23252.1"/>
    </source>
</evidence>
<sequence length="545" mass="63792">MKSYFDFNNFPLNVEGRIPLFERDESEEKRLDEILMKKNNNVFFSLSFYCRRLNYFISQYNDVNYEKINLIRFLEREHFSGFYSISKELLNFKYVEVLGDFIRDLRDNLNIREPLTASIDTVIDNIVNEIELCNGDLVLATAGEIFKNSRKCSFGYVLIDRRVNFYVCDNLSELFARIPDSKVPGRHSVIIFNFEVDRNALSDVFLHFLPIRLVTIKNGKMKSFLDMRTGFRENFYRIMSQCGKIINSKKHIDSDFKDAIIELNKHLDYSLLMVEELFDQIMYGDKKQRDVKYIKHKLISLSQKMINIPSFEFDCSKKTIHNQIGDTVDSISRYFERSEIFLNLPEIIFRGVSKIRENANLYRVDSKVLFKENNISAALCNWLDGRFDGGDFKAITEESIGNGRTDISIFYQSSRVAIIESKLIPSHSDKNSIKKNILNGFHQVFIKYASFLPQQLLFPPRLYLIIFSFDAEYKNIREQIFGGIQELQEQRGISLIEGAHISTSWYKYIASSVGNDFPDDEIFLDIIIADLRVSDNKDRIHGRYK</sequence>
<gene>
    <name evidence="1" type="ORF">BV926_20775</name>
</gene>
<protein>
    <submittedName>
        <fullName evidence="1">Uncharacterized protein</fullName>
    </submittedName>
</protein>
<dbReference type="AlphaFoldDB" id="A0ABD6VLC3"/>
<organism evidence="1 2">
    <name type="scientific">Pectobacterium odoriferum</name>
    <dbReference type="NCBI Taxonomy" id="78398"/>
    <lineage>
        <taxon>Bacteria</taxon>
        <taxon>Pseudomonadati</taxon>
        <taxon>Pseudomonadota</taxon>
        <taxon>Gammaproteobacteria</taxon>
        <taxon>Enterobacterales</taxon>
        <taxon>Pectobacteriaceae</taxon>
        <taxon>Pectobacterium</taxon>
    </lineage>
</organism>
<evidence type="ECO:0000313" key="2">
    <source>
        <dbReference type="Proteomes" id="UP000237274"/>
    </source>
</evidence>
<dbReference type="RefSeq" id="WP_103162952.1">
    <property type="nucleotide sequence ID" value="NZ_MTAH01000002.1"/>
</dbReference>
<proteinExistence type="predicted"/>
<name>A0ABD6VLC3_9GAMM</name>